<dbReference type="AlphaFoldDB" id="V6HYQ3"/>
<sequence>MVLARSGSFELVVIIGKSPFSCNRVVEKLILRQFLFHRNWQLKRCYQSELRNFQATLILAISTE</sequence>
<organism evidence="1 2">
    <name type="scientific">Leptospira alexanderi serovar Manhao 3 str. L 60</name>
    <dbReference type="NCBI Taxonomy" id="1049759"/>
    <lineage>
        <taxon>Bacteria</taxon>
        <taxon>Pseudomonadati</taxon>
        <taxon>Spirochaetota</taxon>
        <taxon>Spirochaetia</taxon>
        <taxon>Leptospirales</taxon>
        <taxon>Leptospiraceae</taxon>
        <taxon>Leptospira</taxon>
    </lineage>
</organism>
<dbReference type="Proteomes" id="UP000018747">
    <property type="component" value="Unassembled WGS sequence"/>
</dbReference>
<gene>
    <name evidence="1" type="ORF">LEP1GSC062_3360</name>
</gene>
<evidence type="ECO:0000313" key="1">
    <source>
        <dbReference type="EMBL" id="EQA62641.1"/>
    </source>
</evidence>
<comment type="caution">
    <text evidence="1">The sequence shown here is derived from an EMBL/GenBank/DDBJ whole genome shotgun (WGS) entry which is preliminary data.</text>
</comment>
<reference evidence="1" key="1">
    <citation type="submission" date="2013-05" db="EMBL/GenBank/DDBJ databases">
        <authorList>
            <person name="Harkins D.M."/>
            <person name="Durkin A.S."/>
            <person name="Brinkac L.M."/>
            <person name="Haft D.H."/>
            <person name="Selengut J.D."/>
            <person name="Sanka R."/>
            <person name="DePew J."/>
            <person name="Purushe J."/>
            <person name="Hartskeerl R.A."/>
            <person name="Ahmed A."/>
            <person name="van der Linden H."/>
            <person name="Goris M.G.A."/>
            <person name="Vinetz J.M."/>
            <person name="Sutton G.G."/>
            <person name="Nierman W.C."/>
            <person name="Fouts D.E."/>
        </authorList>
    </citation>
    <scope>NUCLEOTIDE SEQUENCE [LARGE SCALE GENOMIC DNA]</scope>
    <source>
        <strain evidence="1">L 60</strain>
    </source>
</reference>
<proteinExistence type="predicted"/>
<accession>V6HYQ3</accession>
<evidence type="ECO:0000313" key="2">
    <source>
        <dbReference type="Proteomes" id="UP000018747"/>
    </source>
</evidence>
<name>V6HYQ3_9LEPT</name>
<protein>
    <submittedName>
        <fullName evidence="1">Uncharacterized protein</fullName>
    </submittedName>
</protein>
<dbReference type="EMBL" id="AHMT02000030">
    <property type="protein sequence ID" value="EQA62641.1"/>
    <property type="molecule type" value="Genomic_DNA"/>
</dbReference>
<keyword evidence="2" id="KW-1185">Reference proteome</keyword>